<keyword evidence="1" id="KW-0732">Signal</keyword>
<dbReference type="Proteomes" id="UP000221653">
    <property type="component" value="Unassembled WGS sequence"/>
</dbReference>
<dbReference type="Pfam" id="PF13810">
    <property type="entry name" value="DUF4185"/>
    <property type="match status" value="1"/>
</dbReference>
<keyword evidence="4" id="KW-1185">Reference proteome</keyword>
<dbReference type="EMBL" id="PDJF01000001">
    <property type="protein sequence ID" value="PFG27712.1"/>
    <property type="molecule type" value="Genomic_DNA"/>
</dbReference>
<evidence type="ECO:0000313" key="4">
    <source>
        <dbReference type="Proteomes" id="UP000221653"/>
    </source>
</evidence>
<dbReference type="OrthoDB" id="4789771at2"/>
<reference evidence="3 4" key="1">
    <citation type="submission" date="2017-10" db="EMBL/GenBank/DDBJ databases">
        <title>Sequencing the genomes of 1000 actinobacteria strains.</title>
        <authorList>
            <person name="Klenk H.-P."/>
        </authorList>
    </citation>
    <scope>NUCLEOTIDE SEQUENCE [LARGE SCALE GENOMIC DNA]</scope>
    <source>
        <strain evidence="3 4">DSM 20688</strain>
    </source>
</reference>
<evidence type="ECO:0000259" key="2">
    <source>
        <dbReference type="Pfam" id="PF13810"/>
    </source>
</evidence>
<feature type="domain" description="DUF4185" evidence="2">
    <location>
        <begin position="74"/>
        <end position="371"/>
    </location>
</feature>
<evidence type="ECO:0000256" key="1">
    <source>
        <dbReference type="SAM" id="SignalP"/>
    </source>
</evidence>
<feature type="chain" id="PRO_5012586211" evidence="1">
    <location>
        <begin position="28"/>
        <end position="403"/>
    </location>
</feature>
<dbReference type="InterPro" id="IPR036278">
    <property type="entry name" value="Sialidase_sf"/>
</dbReference>
<proteinExistence type="predicted"/>
<protein>
    <submittedName>
        <fullName evidence="3">Uncharacterized protein DUF4185</fullName>
    </submittedName>
</protein>
<accession>A0A2A9DP07</accession>
<dbReference type="STRING" id="1724.GCA_001044175_00596"/>
<dbReference type="RefSeq" id="WP_098388870.1">
    <property type="nucleotide sequence ID" value="NZ_LS483464.1"/>
</dbReference>
<name>A0A2A9DP07_9CORY</name>
<sequence length="403" mass="43900">MWRVRKLFTAVVAVAVCAAAVVSPASAQSSFGSSSPTSPDASVSATQWASKISEGLKVTRVTDLFGRGLSDFLNILSGDLGMMAPLGSGEEFAIIFGDSFRGHTVGQGEWLSPIGARARMNAAGEIELLAPLNDGAQVEQLLEYEHTDMLTLLPSDVINIRGTLYMQGMWNRGVGNVLGTEIWRSTDNGQTWQSVAKTSTSYMGGMGNLITWEHGPDGYIYVMSSQFQRNDPVYLSRFREADIADRSKWDLYDPTTGQWGTTGRPILDDRMKAGEMSLRYIQGHWVLAMFNQATMAIEVRISDTIARDWDTITPANVVIAGHGGWGAAQTPSNFTQLYGGYIVPGSTLDNLDLVVSQWNTGTNARYNSTQFNVRGLETFFGIGARPATRDANTLDVTAHTPTR</sequence>
<evidence type="ECO:0000313" key="3">
    <source>
        <dbReference type="EMBL" id="PFG27712.1"/>
    </source>
</evidence>
<dbReference type="InterPro" id="IPR025442">
    <property type="entry name" value="DUF4185"/>
</dbReference>
<feature type="signal peptide" evidence="1">
    <location>
        <begin position="1"/>
        <end position="27"/>
    </location>
</feature>
<dbReference type="AlphaFoldDB" id="A0A2A9DP07"/>
<organism evidence="3 4">
    <name type="scientific">Corynebacterium renale</name>
    <dbReference type="NCBI Taxonomy" id="1724"/>
    <lineage>
        <taxon>Bacteria</taxon>
        <taxon>Bacillati</taxon>
        <taxon>Actinomycetota</taxon>
        <taxon>Actinomycetes</taxon>
        <taxon>Mycobacteriales</taxon>
        <taxon>Corynebacteriaceae</taxon>
        <taxon>Corynebacterium</taxon>
    </lineage>
</organism>
<gene>
    <name evidence="3" type="ORF">ATK06_0788</name>
</gene>
<comment type="caution">
    <text evidence="3">The sequence shown here is derived from an EMBL/GenBank/DDBJ whole genome shotgun (WGS) entry which is preliminary data.</text>
</comment>
<dbReference type="SUPFAM" id="SSF50939">
    <property type="entry name" value="Sialidases"/>
    <property type="match status" value="1"/>
</dbReference>